<dbReference type="VEuPathDB" id="FungiDB:CJI97_004468"/>
<dbReference type="VEuPathDB" id="FungiDB:CJJ09_005011"/>
<organism evidence="3 4">
    <name type="scientific">Candidozyma auris</name>
    <name type="common">Yeast</name>
    <name type="synonym">Candida auris</name>
    <dbReference type="NCBI Taxonomy" id="498019"/>
    <lineage>
        <taxon>Eukaryota</taxon>
        <taxon>Fungi</taxon>
        <taxon>Dikarya</taxon>
        <taxon>Ascomycota</taxon>
        <taxon>Saccharomycotina</taxon>
        <taxon>Pichiomycetes</taxon>
        <taxon>Metschnikowiaceae</taxon>
        <taxon>Candidozyma</taxon>
    </lineage>
</organism>
<comment type="caution">
    <text evidence="3">The sequence shown here is derived from an EMBL/GenBank/DDBJ whole genome shotgun (WGS) entry which is preliminary data.</text>
</comment>
<evidence type="ECO:0000256" key="1">
    <source>
        <dbReference type="SAM" id="MobiDB-lite"/>
    </source>
</evidence>
<evidence type="ECO:0000313" key="3">
    <source>
        <dbReference type="EMBL" id="KND98602.1"/>
    </source>
</evidence>
<dbReference type="PROSITE" id="PS50896">
    <property type="entry name" value="LISH"/>
    <property type="match status" value="1"/>
</dbReference>
<protein>
    <recommendedName>
        <fullName evidence="2">CTLH domain-containing protein</fullName>
    </recommendedName>
</protein>
<feature type="domain" description="CTLH" evidence="2">
    <location>
        <begin position="638"/>
        <end position="694"/>
    </location>
</feature>
<dbReference type="InterPro" id="IPR043136">
    <property type="entry name" value="B30.2/SPRY_sf"/>
</dbReference>
<proteinExistence type="predicted"/>
<dbReference type="EMBL" id="LGST01000031">
    <property type="protein sequence ID" value="KND98602.1"/>
    <property type="molecule type" value="Genomic_DNA"/>
</dbReference>
<dbReference type="PROSITE" id="PS50897">
    <property type="entry name" value="CTLH"/>
    <property type="match status" value="1"/>
</dbReference>
<dbReference type="Proteomes" id="UP000037122">
    <property type="component" value="Unassembled WGS sequence"/>
</dbReference>
<name>A0A0L0NWQ2_CANAR</name>
<dbReference type="VEuPathDB" id="FungiDB:CJJ07_003291"/>
<dbReference type="AlphaFoldDB" id="A0A0L0NWQ2"/>
<dbReference type="InterPro" id="IPR050618">
    <property type="entry name" value="Ubq-SigPath_Reg"/>
</dbReference>
<sequence>MAELVYVVPPYLLNTCVGLDLQREVAAIDANLAARNVFSPLKQVHFRQPSDIETSKHGFCNDPTVNSMIKEKLRDKFAVLGMLGLSPADEVPDDYLYELYEIFKERLSMAQENGSSNEANMTGNSRNATPDHSTNGLGDAVHKKSAFWSSKLGEVTFGPLFLGNINSCLSNYSLEALINWAKESSEHKYSFFPSLMVGQQSFLSPLPMYWTPLSVDKHLEHLEKNLAMEIDTSTGYSLLKFKLQRDRLPLEDLYRKKRYFNFLANNDVQEKCGIYYYEVLVDQIATAASDYKPLICLNDSLLAAGSSLLFTLGYTKRKVRFDKMPTNTTTGINHQSLDLKDVQSKISYYNQNVYNRRIDDDTLTFLGAEPGVSFEGSFAVNFNNTCSYASIKHGDSTYRTSSLNTNRRFSQFNRQTPADQDTSKIDVEVPFSVHSSSNDRVKKRYKTDIVGCGVNFINKTLFITLNGIIVKEITAKEMIESNRHKDSIFEHDMKMGSLFPMIGFQLSELPKELAEGELPETVVRTNFGLKEFEFNINRYVQKFTEMQAEELSSKLVEEGQSGPDLTFANDYSFEKAVSDIRNDPEVLNEFIKGYLIQHGYLETLQAFNSDIQDLTSHTRDDVPMEMNGQQDTLVEESHAVERQKIRKMISEHYFLQAAEFLAQTYPNLKSLDQFLFDLRFQHYVSLVKKYLNLKYGHEFNFSSGEMSEEELLKAIVKYGEMLSKLASGNAAVEARIAKFSGVVLIQNREQLSEMPLAQKQLDSQDNEVEKLAGRLNAAILELLNFEKVSKLEHLIQSAGNNINSLCAENDNTYKLVNYEHQYIDI</sequence>
<dbReference type="InterPro" id="IPR006594">
    <property type="entry name" value="LisH"/>
</dbReference>
<dbReference type="PANTHER" id="PTHR12864">
    <property type="entry name" value="RAN BINDING PROTEIN 9-RELATED"/>
    <property type="match status" value="1"/>
</dbReference>
<feature type="region of interest" description="Disordered" evidence="1">
    <location>
        <begin position="113"/>
        <end position="133"/>
    </location>
</feature>
<dbReference type="VEuPathDB" id="FungiDB:CJI96_0005426"/>
<reference evidence="4" key="1">
    <citation type="journal article" date="2015" name="BMC Genomics">
        <title>Draft genome of a commonly misdiagnosed multidrug resistant pathogen Candida auris.</title>
        <authorList>
            <person name="Chatterjee S."/>
            <person name="Alampalli S.V."/>
            <person name="Nageshan R.K."/>
            <person name="Chettiar S.T."/>
            <person name="Joshi S."/>
            <person name="Tatu U.S."/>
        </authorList>
    </citation>
    <scope>NUCLEOTIDE SEQUENCE [LARGE SCALE GENOMIC DNA]</scope>
    <source>
        <strain evidence="4">6684</strain>
    </source>
</reference>
<dbReference type="InterPro" id="IPR024964">
    <property type="entry name" value="CTLH/CRA"/>
</dbReference>
<gene>
    <name evidence="3" type="ORF">QG37_04499</name>
</gene>
<evidence type="ECO:0000313" key="4">
    <source>
        <dbReference type="Proteomes" id="UP000037122"/>
    </source>
</evidence>
<accession>A0A0L0NWQ2</accession>
<dbReference type="VEuPathDB" id="FungiDB:B9J08_004405"/>
<dbReference type="InterPro" id="IPR006595">
    <property type="entry name" value="CTLH_C"/>
</dbReference>
<dbReference type="VEuPathDB" id="FungiDB:CJJ09_005010"/>
<dbReference type="Gene3D" id="2.60.120.920">
    <property type="match status" value="1"/>
</dbReference>
<dbReference type="VEuPathDB" id="FungiDB:QG37_04499"/>
<dbReference type="Pfam" id="PF10607">
    <property type="entry name" value="CTLH"/>
    <property type="match status" value="1"/>
</dbReference>
<evidence type="ECO:0000259" key="2">
    <source>
        <dbReference type="PROSITE" id="PS50897"/>
    </source>
</evidence>